<dbReference type="GO" id="GO:0070681">
    <property type="term" value="P:glutaminyl-tRNAGln biosynthesis via transamidation"/>
    <property type="evidence" value="ECO:0007669"/>
    <property type="project" value="TreeGrafter"/>
</dbReference>
<dbReference type="GO" id="GO:0006412">
    <property type="term" value="P:translation"/>
    <property type="evidence" value="ECO:0007669"/>
    <property type="project" value="UniProtKB-KW"/>
</dbReference>
<dbReference type="SUPFAM" id="SSF55931">
    <property type="entry name" value="Glutamine synthetase/guanido kinase"/>
    <property type="match status" value="1"/>
</dbReference>
<reference evidence="6 7" key="1">
    <citation type="submission" date="2018-09" db="EMBL/GenBank/DDBJ databases">
        <title>A high-quality reference genome of wild soybean provides a powerful tool to mine soybean genomes.</title>
        <authorList>
            <person name="Xie M."/>
            <person name="Chung C.Y.L."/>
            <person name="Li M.-W."/>
            <person name="Wong F.-L."/>
            <person name="Chan T.-F."/>
            <person name="Lam H.-M."/>
        </authorList>
    </citation>
    <scope>NUCLEOTIDE SEQUENCE [LARGE SCALE GENOMIC DNA]</scope>
    <source>
        <strain evidence="7">cv. W05</strain>
        <tissue evidence="6">Hypocotyl of etiolated seedlings</tissue>
    </source>
</reference>
<accession>A0A445F0N1</accession>
<proteinExistence type="predicted"/>
<dbReference type="AlphaFoldDB" id="A0A445F0N1"/>
<evidence type="ECO:0000313" key="7">
    <source>
        <dbReference type="Proteomes" id="UP000289340"/>
    </source>
</evidence>
<dbReference type="InterPro" id="IPR014746">
    <property type="entry name" value="Gln_synth/guanido_kin_cat_dom"/>
</dbReference>
<keyword evidence="4" id="KW-0648">Protein biosynthesis</keyword>
<dbReference type="GO" id="GO:0050567">
    <property type="term" value="F:glutaminyl-tRNA synthase (glutamine-hydrolyzing) activity"/>
    <property type="evidence" value="ECO:0007669"/>
    <property type="project" value="TreeGrafter"/>
</dbReference>
<keyword evidence="1" id="KW-0436">Ligase</keyword>
<sequence length="108" mass="12479">MVICLWQVEIKNLNSFSSVIRAIHFKISRQVQLHSEGQEDQIVQETRLWEEGSSQASAILTIATRKKEGLGDYQYFAEPDLPTVILSQEYFDGIKNSLPELLEIKQRR</sequence>
<keyword evidence="7" id="KW-1185">Reference proteome</keyword>
<dbReference type="Proteomes" id="UP000289340">
    <property type="component" value="Chromosome 20"/>
</dbReference>
<dbReference type="GO" id="GO:0005524">
    <property type="term" value="F:ATP binding"/>
    <property type="evidence" value="ECO:0007669"/>
    <property type="project" value="UniProtKB-KW"/>
</dbReference>
<dbReference type="PANTHER" id="PTHR11659:SF0">
    <property type="entry name" value="GLUTAMYL-TRNA(GLN) AMIDOTRANSFERASE SUBUNIT B, MITOCHONDRIAL"/>
    <property type="match status" value="1"/>
</dbReference>
<evidence type="ECO:0000256" key="4">
    <source>
        <dbReference type="ARBA" id="ARBA00022917"/>
    </source>
</evidence>
<dbReference type="GO" id="GO:0016740">
    <property type="term" value="F:transferase activity"/>
    <property type="evidence" value="ECO:0007669"/>
    <property type="project" value="UniProtKB-KW"/>
</dbReference>
<evidence type="ECO:0000256" key="3">
    <source>
        <dbReference type="ARBA" id="ARBA00022840"/>
    </source>
</evidence>
<dbReference type="EMBL" id="QZWG01000020">
    <property type="protein sequence ID" value="RZB42347.1"/>
    <property type="molecule type" value="Genomic_DNA"/>
</dbReference>
<dbReference type="InterPro" id="IPR006075">
    <property type="entry name" value="Asn/Gln-tRNA_Trfase_suB/E_cat"/>
</dbReference>
<evidence type="ECO:0000256" key="1">
    <source>
        <dbReference type="ARBA" id="ARBA00022598"/>
    </source>
</evidence>
<name>A0A445F0N1_GLYSO</name>
<protein>
    <submittedName>
        <fullName evidence="6">Glutamyl-tRNA(Gln) amidotransferase subunit B, chloroplastic/mitochondrial</fullName>
    </submittedName>
</protein>
<dbReference type="PANTHER" id="PTHR11659">
    <property type="entry name" value="GLUTAMYL-TRNA GLN AMIDOTRANSFERASE SUBUNIT B MITOCHONDRIAL AND PROKARYOTIC PET112-RELATED"/>
    <property type="match status" value="1"/>
</dbReference>
<evidence type="ECO:0000259" key="5">
    <source>
        <dbReference type="Pfam" id="PF02934"/>
    </source>
</evidence>
<dbReference type="InterPro" id="IPR017959">
    <property type="entry name" value="Asn/Gln-tRNA_amidoTrfase_suB/E"/>
</dbReference>
<comment type="caution">
    <text evidence="6">The sequence shown here is derived from an EMBL/GenBank/DDBJ whole genome shotgun (WGS) entry which is preliminary data.</text>
</comment>
<evidence type="ECO:0000313" key="6">
    <source>
        <dbReference type="EMBL" id="RZB42347.1"/>
    </source>
</evidence>
<gene>
    <name evidence="6" type="ORF">D0Y65_053080</name>
</gene>
<keyword evidence="6" id="KW-0808">Transferase</keyword>
<dbReference type="Pfam" id="PF02934">
    <property type="entry name" value="GatB_N"/>
    <property type="match status" value="1"/>
</dbReference>
<keyword evidence="3" id="KW-0067">ATP-binding</keyword>
<feature type="domain" description="Aspartyl/Glutamyl-tRNA(Gln) amidotransferase subunit B/E catalytic" evidence="5">
    <location>
        <begin position="7"/>
        <end position="91"/>
    </location>
</feature>
<evidence type="ECO:0000256" key="2">
    <source>
        <dbReference type="ARBA" id="ARBA00022741"/>
    </source>
</evidence>
<organism evidence="6 7">
    <name type="scientific">Glycine soja</name>
    <name type="common">Wild soybean</name>
    <dbReference type="NCBI Taxonomy" id="3848"/>
    <lineage>
        <taxon>Eukaryota</taxon>
        <taxon>Viridiplantae</taxon>
        <taxon>Streptophyta</taxon>
        <taxon>Embryophyta</taxon>
        <taxon>Tracheophyta</taxon>
        <taxon>Spermatophyta</taxon>
        <taxon>Magnoliopsida</taxon>
        <taxon>eudicotyledons</taxon>
        <taxon>Gunneridae</taxon>
        <taxon>Pentapetalae</taxon>
        <taxon>rosids</taxon>
        <taxon>fabids</taxon>
        <taxon>Fabales</taxon>
        <taxon>Fabaceae</taxon>
        <taxon>Papilionoideae</taxon>
        <taxon>50 kb inversion clade</taxon>
        <taxon>NPAAA clade</taxon>
        <taxon>indigoferoid/millettioid clade</taxon>
        <taxon>Phaseoleae</taxon>
        <taxon>Glycine</taxon>
        <taxon>Glycine subgen. Soja</taxon>
    </lineage>
</organism>
<keyword evidence="2" id="KW-0547">Nucleotide-binding</keyword>